<name>A0A662YTS7_ACIRT</name>
<evidence type="ECO:0000256" key="1">
    <source>
        <dbReference type="SAM" id="MobiDB-lite"/>
    </source>
</evidence>
<feature type="compositionally biased region" description="Basic and acidic residues" evidence="1">
    <location>
        <begin position="77"/>
        <end position="92"/>
    </location>
</feature>
<dbReference type="AlphaFoldDB" id="A0A662YTS7"/>
<comment type="caution">
    <text evidence="2">The sequence shown here is derived from an EMBL/GenBank/DDBJ whole genome shotgun (WGS) entry which is preliminary data.</text>
</comment>
<proteinExistence type="predicted"/>
<gene>
    <name evidence="2" type="ORF">EOD39_11852</name>
</gene>
<feature type="compositionally biased region" description="Polar residues" evidence="1">
    <location>
        <begin position="63"/>
        <end position="73"/>
    </location>
</feature>
<sequence length="140" mass="15243">MPSRYAVRRPAVLARHITCALAACAFLRWASVILHWPLGHTGSLDKPPTGGARNWAAMVESTGRNCASPSATAPSKEASRAERAEALRGRSTEAPRLWGTEAPWALMQGAIERQGCRSTEESRLRDRKAPKHLGTEGILF</sequence>
<keyword evidence="3" id="KW-1185">Reference proteome</keyword>
<dbReference type="EMBL" id="SCEB01000425">
    <property type="protein sequence ID" value="RXM99271.1"/>
    <property type="molecule type" value="Genomic_DNA"/>
</dbReference>
<feature type="region of interest" description="Disordered" evidence="1">
    <location>
        <begin position="116"/>
        <end position="140"/>
    </location>
</feature>
<accession>A0A662YTS7</accession>
<dbReference type="Proteomes" id="UP000289886">
    <property type="component" value="Unassembled WGS sequence"/>
</dbReference>
<organism evidence="2 3">
    <name type="scientific">Acipenser ruthenus</name>
    <name type="common">Sterlet sturgeon</name>
    <dbReference type="NCBI Taxonomy" id="7906"/>
    <lineage>
        <taxon>Eukaryota</taxon>
        <taxon>Metazoa</taxon>
        <taxon>Chordata</taxon>
        <taxon>Craniata</taxon>
        <taxon>Vertebrata</taxon>
        <taxon>Euteleostomi</taxon>
        <taxon>Actinopterygii</taxon>
        <taxon>Chondrostei</taxon>
        <taxon>Acipenseriformes</taxon>
        <taxon>Acipenseridae</taxon>
        <taxon>Acipenser</taxon>
    </lineage>
</organism>
<protein>
    <submittedName>
        <fullName evidence="2">Uncharacterized protein</fullName>
    </submittedName>
</protein>
<feature type="region of interest" description="Disordered" evidence="1">
    <location>
        <begin position="63"/>
        <end position="92"/>
    </location>
</feature>
<evidence type="ECO:0000313" key="2">
    <source>
        <dbReference type="EMBL" id="RXM99271.1"/>
    </source>
</evidence>
<evidence type="ECO:0000313" key="3">
    <source>
        <dbReference type="Proteomes" id="UP000289886"/>
    </source>
</evidence>
<reference evidence="2 3" key="1">
    <citation type="submission" date="2019-01" db="EMBL/GenBank/DDBJ databases">
        <title>Draft Genome and Complete Hox-Cluster Characterization of the Sterlet Sturgeon (Acipenser ruthenus).</title>
        <authorList>
            <person name="Wei Q."/>
        </authorList>
    </citation>
    <scope>NUCLEOTIDE SEQUENCE [LARGE SCALE GENOMIC DNA]</scope>
    <source>
        <strain evidence="2">WHYD16114868_AA</strain>
        <tissue evidence="2">Blood</tissue>
    </source>
</reference>